<sequence length="38" mass="4519">MFELFLKNEKKRVRKAGNSYKQKTLALANVFNIFKTEL</sequence>
<evidence type="ECO:0000313" key="2">
    <source>
        <dbReference type="Proteomes" id="UP000037716"/>
    </source>
</evidence>
<dbReference type="PATRIC" id="fig|1300348.6.peg.708"/>
<protein>
    <submittedName>
        <fullName evidence="1">Uncharacterized protein</fullName>
    </submittedName>
</protein>
<evidence type="ECO:0000313" key="1">
    <source>
        <dbReference type="EMBL" id="KOY51149.1"/>
    </source>
</evidence>
<accession>A0A0M9CFK3</accession>
<dbReference type="AlphaFoldDB" id="A0A0M9CFK3"/>
<dbReference type="EMBL" id="LGBR01000001">
    <property type="protein sequence ID" value="KOY51149.1"/>
    <property type="molecule type" value="Genomic_DNA"/>
</dbReference>
<gene>
    <name evidence="1" type="ORF">I602_709</name>
</gene>
<comment type="caution">
    <text evidence="1">The sequence shown here is derived from an EMBL/GenBank/DDBJ whole genome shotgun (WGS) entry which is preliminary data.</text>
</comment>
<proteinExistence type="predicted"/>
<reference evidence="1 2" key="1">
    <citation type="submission" date="2015-07" db="EMBL/GenBank/DDBJ databases">
        <title>Genome of Polaribacter dokdonenesis DSW-5, isolated from seawater off Dokdo in Korea.</title>
        <authorList>
            <person name="Yoon K."/>
            <person name="Song J.Y."/>
            <person name="Kim J.F."/>
        </authorList>
    </citation>
    <scope>NUCLEOTIDE SEQUENCE [LARGE SCALE GENOMIC DNA]</scope>
    <source>
        <strain evidence="1 2">DSW-5</strain>
    </source>
</reference>
<name>A0A0M9CFK3_9FLAO</name>
<organism evidence="1 2">
    <name type="scientific">Polaribacter dokdonensis DSW-5</name>
    <dbReference type="NCBI Taxonomy" id="1300348"/>
    <lineage>
        <taxon>Bacteria</taxon>
        <taxon>Pseudomonadati</taxon>
        <taxon>Bacteroidota</taxon>
        <taxon>Flavobacteriia</taxon>
        <taxon>Flavobacteriales</taxon>
        <taxon>Flavobacteriaceae</taxon>
    </lineage>
</organism>
<dbReference type="Proteomes" id="UP000037716">
    <property type="component" value="Unassembled WGS sequence"/>
</dbReference>